<dbReference type="Proteomes" id="UP000255224">
    <property type="component" value="Unassembled WGS sequence"/>
</dbReference>
<reference evidence="2 3" key="1">
    <citation type="submission" date="2018-06" db="EMBL/GenBank/DDBJ databases">
        <authorList>
            <consortium name="Pathogen Informatics"/>
            <person name="Doyle S."/>
        </authorList>
    </citation>
    <scope>NUCLEOTIDE SEQUENCE [LARGE SCALE GENOMIC DNA]</scope>
    <source>
        <strain evidence="2 3">NCTC13533</strain>
    </source>
</reference>
<dbReference type="KEGG" id="ccau:EG346_11155"/>
<gene>
    <name evidence="1" type="ORF">EG346_11155</name>
    <name evidence="2" type="ORF">NCTC13533_00630</name>
</gene>
<evidence type="ECO:0000313" key="1">
    <source>
        <dbReference type="EMBL" id="AZA48702.1"/>
    </source>
</evidence>
<protein>
    <submittedName>
        <fullName evidence="2">Uncharacterized protein</fullName>
    </submittedName>
</protein>
<proteinExistence type="predicted"/>
<dbReference type="RefSeq" id="WP_123897652.1">
    <property type="nucleotide sequence ID" value="NZ_CP033920.1"/>
</dbReference>
<name>A0A376DPE8_CHRCU</name>
<dbReference type="EMBL" id="UFVQ01000003">
    <property type="protein sequence ID" value="STC92967.1"/>
    <property type="molecule type" value="Genomic_DNA"/>
</dbReference>
<dbReference type="Proteomes" id="UP000273270">
    <property type="component" value="Chromosome"/>
</dbReference>
<accession>A0A3G6LZK4</accession>
<evidence type="ECO:0000313" key="2">
    <source>
        <dbReference type="EMBL" id="STC92967.1"/>
    </source>
</evidence>
<reference evidence="4" key="2">
    <citation type="submission" date="2018-11" db="EMBL/GenBank/DDBJ databases">
        <title>Proposal to divide the Flavobacteriaceae and reorganize its genera based on Amino Acid Identity values calculated from whole genome sequences.</title>
        <authorList>
            <person name="Nicholson A.C."/>
            <person name="Gulvik C.A."/>
            <person name="Whitney A.M."/>
            <person name="Humrighouse B.W."/>
            <person name="Bell M."/>
            <person name="Holmes B."/>
            <person name="Steigerwalt A.G."/>
            <person name="Villarma A."/>
            <person name="Sheth M."/>
            <person name="Batra D."/>
            <person name="Pryor J."/>
            <person name="Bernardet J.-F."/>
            <person name="Hugo C."/>
            <person name="Kampfer P."/>
            <person name="Newman J."/>
            <person name="McQuiston J.R."/>
        </authorList>
    </citation>
    <scope>NUCLEOTIDE SEQUENCE [LARGE SCALE GENOMIC DNA]</scope>
    <source>
        <strain evidence="4">G0188</strain>
    </source>
</reference>
<dbReference type="EMBL" id="CP033920">
    <property type="protein sequence ID" value="AZA48702.1"/>
    <property type="molecule type" value="Genomic_DNA"/>
</dbReference>
<organism evidence="2 3">
    <name type="scientific">Chryseobacterium carnipullorum</name>
    <dbReference type="NCBI Taxonomy" id="1124835"/>
    <lineage>
        <taxon>Bacteria</taxon>
        <taxon>Pseudomonadati</taxon>
        <taxon>Bacteroidota</taxon>
        <taxon>Flavobacteriia</taxon>
        <taxon>Flavobacteriales</taxon>
        <taxon>Weeksellaceae</taxon>
        <taxon>Chryseobacterium group</taxon>
        <taxon>Chryseobacterium</taxon>
    </lineage>
</organism>
<reference evidence="1" key="3">
    <citation type="submission" date="2018-11" db="EMBL/GenBank/DDBJ databases">
        <title>Proposal to divide the Flavobacteriaceae and reorganize its genera based on Amino Acid Identity values calculated from whole genome sequences.</title>
        <authorList>
            <person name="Nicholson A.C."/>
            <person name="Gulvik C.A."/>
            <person name="Whitney A.M."/>
            <person name="Humrighouse B.W."/>
            <person name="Bell M."/>
            <person name="Holmes B."/>
            <person name="Steigerwalt A."/>
            <person name="Villarma A."/>
            <person name="Sheth M."/>
            <person name="Batra D."/>
            <person name="Pryor J."/>
            <person name="Bernardet J.-F."/>
            <person name="Hugo C."/>
            <person name="Kampfer P."/>
            <person name="Newman J."/>
            <person name="Mcquiston J.R."/>
        </authorList>
    </citation>
    <scope>NUCLEOTIDE SEQUENCE [LARGE SCALE GENOMIC DNA]</scope>
    <source>
        <strain evidence="1">G0188</strain>
    </source>
</reference>
<accession>A0A376DPE8</accession>
<evidence type="ECO:0000313" key="4">
    <source>
        <dbReference type="Proteomes" id="UP000273270"/>
    </source>
</evidence>
<sequence>MLLLLCLFYNINAQLPTGTNGSLLKKHGIIFQTEKKVYKREVYISENKNSVIVSNKKSVNIGVITNPFKEKQSALVLQHKYKMVAVYENKNFPKQPFKTVVFKRTLLSGIQIRPPPLFNTLHEKKYKFKYINPGRELL</sequence>
<evidence type="ECO:0000313" key="3">
    <source>
        <dbReference type="Proteomes" id="UP000255224"/>
    </source>
</evidence>
<keyword evidence="4" id="KW-1185">Reference proteome</keyword>
<dbReference type="AlphaFoldDB" id="A0A376DPE8"/>